<evidence type="ECO:0000313" key="2">
    <source>
        <dbReference type="Proteomes" id="UP000439903"/>
    </source>
</evidence>
<dbReference type="OrthoDB" id="2439870at2759"/>
<dbReference type="EMBL" id="WTPW01000299">
    <property type="protein sequence ID" value="KAF0525484.1"/>
    <property type="molecule type" value="Genomic_DNA"/>
</dbReference>
<name>A0A8H4ARJ3_GIGMA</name>
<organism evidence="1 2">
    <name type="scientific">Gigaspora margarita</name>
    <dbReference type="NCBI Taxonomy" id="4874"/>
    <lineage>
        <taxon>Eukaryota</taxon>
        <taxon>Fungi</taxon>
        <taxon>Fungi incertae sedis</taxon>
        <taxon>Mucoromycota</taxon>
        <taxon>Glomeromycotina</taxon>
        <taxon>Glomeromycetes</taxon>
        <taxon>Diversisporales</taxon>
        <taxon>Gigasporaceae</taxon>
        <taxon>Gigaspora</taxon>
    </lineage>
</organism>
<evidence type="ECO:0000313" key="1">
    <source>
        <dbReference type="EMBL" id="KAF0525484.1"/>
    </source>
</evidence>
<dbReference type="Proteomes" id="UP000439903">
    <property type="component" value="Unassembled WGS sequence"/>
</dbReference>
<sequence length="202" mass="23917">MSYTQQYDEIFVPTPIPHESVYTADYFSEDFKFFGTIKSWDDYARLFFVVWDSEPNIHNALGEFYFESSIIQNAIDNIISHGGHGYRCDIIGNYFTNYYKSIESKDTELRNDVINEIINHLRARHSLPNFIISYMEPYQRHLLRLTCIFGIQSSTFAQYANYITSYQHMIKIKLIDENGSYPNVQNVQNAQKRRKVRNDKMK</sequence>
<protein>
    <submittedName>
        <fullName evidence="1">Uncharacterized protein</fullName>
    </submittedName>
</protein>
<reference evidence="1 2" key="1">
    <citation type="journal article" date="2019" name="Environ. Microbiol.">
        <title>At the nexus of three kingdoms: the genome of the mycorrhizal fungus Gigaspora margarita provides insights into plant, endobacterial and fungal interactions.</title>
        <authorList>
            <person name="Venice F."/>
            <person name="Ghignone S."/>
            <person name="Salvioli di Fossalunga A."/>
            <person name="Amselem J."/>
            <person name="Novero M."/>
            <person name="Xianan X."/>
            <person name="Sedzielewska Toro K."/>
            <person name="Morin E."/>
            <person name="Lipzen A."/>
            <person name="Grigoriev I.V."/>
            <person name="Henrissat B."/>
            <person name="Martin F.M."/>
            <person name="Bonfante P."/>
        </authorList>
    </citation>
    <scope>NUCLEOTIDE SEQUENCE [LARGE SCALE GENOMIC DNA]</scope>
    <source>
        <strain evidence="1 2">BEG34</strain>
    </source>
</reference>
<accession>A0A8H4ARJ3</accession>
<dbReference type="AlphaFoldDB" id="A0A8H4ARJ3"/>
<gene>
    <name evidence="1" type="ORF">F8M41_014493</name>
</gene>
<comment type="caution">
    <text evidence="1">The sequence shown here is derived from an EMBL/GenBank/DDBJ whole genome shotgun (WGS) entry which is preliminary data.</text>
</comment>
<proteinExistence type="predicted"/>
<keyword evidence="2" id="KW-1185">Reference proteome</keyword>